<keyword evidence="2" id="KW-0238">DNA-binding</keyword>
<name>F5XRE0_MICPN</name>
<dbReference type="PANTHER" id="PTHR33204:SF17">
    <property type="entry name" value="TRANSCRIPTIONAL REGULATORY PROTEIN"/>
    <property type="match status" value="1"/>
</dbReference>
<gene>
    <name evidence="5" type="ordered locus">MLP_16160</name>
</gene>
<keyword evidence="1" id="KW-0805">Transcription regulation</keyword>
<evidence type="ECO:0000256" key="2">
    <source>
        <dbReference type="ARBA" id="ARBA00023125"/>
    </source>
</evidence>
<feature type="domain" description="HTH hxlR-type" evidence="4">
    <location>
        <begin position="26"/>
        <end position="123"/>
    </location>
</feature>
<dbReference type="InterPro" id="IPR036388">
    <property type="entry name" value="WH-like_DNA-bd_sf"/>
</dbReference>
<evidence type="ECO:0000313" key="6">
    <source>
        <dbReference type="Proteomes" id="UP000007947"/>
    </source>
</evidence>
<dbReference type="STRING" id="1032480.MLP_16160"/>
<dbReference type="Pfam" id="PF01638">
    <property type="entry name" value="HxlR"/>
    <property type="match status" value="1"/>
</dbReference>
<dbReference type="EMBL" id="AP012204">
    <property type="protein sequence ID" value="BAK34630.1"/>
    <property type="molecule type" value="Genomic_DNA"/>
</dbReference>
<dbReference type="Proteomes" id="UP000007947">
    <property type="component" value="Chromosome"/>
</dbReference>
<sequence>MSTGVRSNESQEEPVSARVRAEDRECPLSTAMSYVGEWWTILILHDCFDGYTRFDQFEANIGLSSSMLTSRLKALVDSGVLVKRAYQERPVRHEYVLTDFGRSLRPILVAMAAWRNAQLAPEDRAMILVDTGTGREVEPAVIDTATGLPVSDPRFVFTAGPAAGEQMLERYRRGNGR</sequence>
<dbReference type="KEGG" id="mph:MLP_16160"/>
<keyword evidence="3" id="KW-0804">Transcription</keyword>
<dbReference type="GO" id="GO:0003677">
    <property type="term" value="F:DNA binding"/>
    <property type="evidence" value="ECO:0007669"/>
    <property type="project" value="UniProtKB-KW"/>
</dbReference>
<evidence type="ECO:0000259" key="4">
    <source>
        <dbReference type="PROSITE" id="PS51118"/>
    </source>
</evidence>
<dbReference type="InterPro" id="IPR002577">
    <property type="entry name" value="HTH_HxlR"/>
</dbReference>
<protein>
    <submittedName>
        <fullName evidence="5">Putative HxlR family transcriptional regulator</fullName>
    </submittedName>
</protein>
<organism evidence="5 6">
    <name type="scientific">Microlunatus phosphovorus (strain ATCC 700054 / DSM 10555 / JCM 9379 / NBRC 101784 / NCIMB 13414 / VKM Ac-1990 / NM-1)</name>
    <dbReference type="NCBI Taxonomy" id="1032480"/>
    <lineage>
        <taxon>Bacteria</taxon>
        <taxon>Bacillati</taxon>
        <taxon>Actinomycetota</taxon>
        <taxon>Actinomycetes</taxon>
        <taxon>Propionibacteriales</taxon>
        <taxon>Propionibacteriaceae</taxon>
        <taxon>Microlunatus</taxon>
    </lineage>
</organism>
<evidence type="ECO:0000313" key="5">
    <source>
        <dbReference type="EMBL" id="BAK34630.1"/>
    </source>
</evidence>
<evidence type="ECO:0000256" key="1">
    <source>
        <dbReference type="ARBA" id="ARBA00023015"/>
    </source>
</evidence>
<dbReference type="eggNOG" id="COG1733">
    <property type="taxonomic scope" value="Bacteria"/>
</dbReference>
<evidence type="ECO:0000256" key="3">
    <source>
        <dbReference type="ARBA" id="ARBA00023163"/>
    </source>
</evidence>
<reference evidence="5 6" key="1">
    <citation type="submission" date="2011-05" db="EMBL/GenBank/DDBJ databases">
        <title>Whole genome sequence of Microlunatus phosphovorus NM-1.</title>
        <authorList>
            <person name="Hosoyama A."/>
            <person name="Sasaki K."/>
            <person name="Harada T."/>
            <person name="Igarashi R."/>
            <person name="Kawakoshi A."/>
            <person name="Sasagawa M."/>
            <person name="Fukada J."/>
            <person name="Nakamura S."/>
            <person name="Katano Y."/>
            <person name="Hanada S."/>
            <person name="Kamagata Y."/>
            <person name="Nakamura N."/>
            <person name="Yamazaki S."/>
            <person name="Fujita N."/>
        </authorList>
    </citation>
    <scope>NUCLEOTIDE SEQUENCE [LARGE SCALE GENOMIC DNA]</scope>
    <source>
        <strain evidence="6">ATCC 700054 / DSM 10555 / JCM 9379 / NBRC 101784 / NCIMB 13414 / VKM Ac-1990 / NM-1</strain>
    </source>
</reference>
<keyword evidence="6" id="KW-1185">Reference proteome</keyword>
<dbReference type="HOGENOM" id="CLU_111585_0_0_11"/>
<proteinExistence type="predicted"/>
<dbReference type="PROSITE" id="PS51118">
    <property type="entry name" value="HTH_HXLR"/>
    <property type="match status" value="1"/>
</dbReference>
<dbReference type="Gene3D" id="1.10.10.10">
    <property type="entry name" value="Winged helix-like DNA-binding domain superfamily/Winged helix DNA-binding domain"/>
    <property type="match status" value="1"/>
</dbReference>
<dbReference type="AlphaFoldDB" id="F5XRE0"/>
<accession>F5XRE0</accession>
<dbReference type="SUPFAM" id="SSF46785">
    <property type="entry name" value="Winged helix' DNA-binding domain"/>
    <property type="match status" value="1"/>
</dbReference>
<dbReference type="PANTHER" id="PTHR33204">
    <property type="entry name" value="TRANSCRIPTIONAL REGULATOR, MARR FAMILY"/>
    <property type="match status" value="1"/>
</dbReference>
<dbReference type="InterPro" id="IPR036390">
    <property type="entry name" value="WH_DNA-bd_sf"/>
</dbReference>